<name>A0A6A5THK5_9PLEO</name>
<keyword evidence="2" id="KW-1185">Reference proteome</keyword>
<feature type="non-terminal residue" evidence="1">
    <location>
        <position position="1"/>
    </location>
</feature>
<reference evidence="1" key="1">
    <citation type="journal article" date="2020" name="Stud. Mycol.">
        <title>101 Dothideomycetes genomes: a test case for predicting lifestyles and emergence of pathogens.</title>
        <authorList>
            <person name="Haridas S."/>
            <person name="Albert R."/>
            <person name="Binder M."/>
            <person name="Bloem J."/>
            <person name="Labutti K."/>
            <person name="Salamov A."/>
            <person name="Andreopoulos B."/>
            <person name="Baker S."/>
            <person name="Barry K."/>
            <person name="Bills G."/>
            <person name="Bluhm B."/>
            <person name="Cannon C."/>
            <person name="Castanera R."/>
            <person name="Culley D."/>
            <person name="Daum C."/>
            <person name="Ezra D."/>
            <person name="Gonzalez J."/>
            <person name="Henrissat B."/>
            <person name="Kuo A."/>
            <person name="Liang C."/>
            <person name="Lipzen A."/>
            <person name="Lutzoni F."/>
            <person name="Magnuson J."/>
            <person name="Mondo S."/>
            <person name="Nolan M."/>
            <person name="Ohm R."/>
            <person name="Pangilinan J."/>
            <person name="Park H.-J."/>
            <person name="Ramirez L."/>
            <person name="Alfaro M."/>
            <person name="Sun H."/>
            <person name="Tritt A."/>
            <person name="Yoshinaga Y."/>
            <person name="Zwiers L.-H."/>
            <person name="Turgeon B."/>
            <person name="Goodwin S."/>
            <person name="Spatafora J."/>
            <person name="Crous P."/>
            <person name="Grigoriev I."/>
        </authorList>
    </citation>
    <scope>NUCLEOTIDE SEQUENCE</scope>
    <source>
        <strain evidence="1">CBS 675.92</strain>
    </source>
</reference>
<dbReference type="OrthoDB" id="3787584at2759"/>
<sequence>DALNLLHKRITVNYGSGSAGSRNVEEEDELVMKFFVDLFIVVGVLMKLLTKPGPSLSVFRTLQFSL</sequence>
<dbReference type="Proteomes" id="UP000800035">
    <property type="component" value="Unassembled WGS sequence"/>
</dbReference>
<organism evidence="1 2">
    <name type="scientific">Byssothecium circinans</name>
    <dbReference type="NCBI Taxonomy" id="147558"/>
    <lineage>
        <taxon>Eukaryota</taxon>
        <taxon>Fungi</taxon>
        <taxon>Dikarya</taxon>
        <taxon>Ascomycota</taxon>
        <taxon>Pezizomycotina</taxon>
        <taxon>Dothideomycetes</taxon>
        <taxon>Pleosporomycetidae</taxon>
        <taxon>Pleosporales</taxon>
        <taxon>Massarineae</taxon>
        <taxon>Massarinaceae</taxon>
        <taxon>Byssothecium</taxon>
    </lineage>
</organism>
<gene>
    <name evidence="1" type="ORF">CC80DRAFT_425358</name>
</gene>
<accession>A0A6A5THK5</accession>
<proteinExistence type="predicted"/>
<evidence type="ECO:0000313" key="1">
    <source>
        <dbReference type="EMBL" id="KAF1951132.1"/>
    </source>
</evidence>
<dbReference type="EMBL" id="ML977019">
    <property type="protein sequence ID" value="KAF1951132.1"/>
    <property type="molecule type" value="Genomic_DNA"/>
</dbReference>
<evidence type="ECO:0000313" key="2">
    <source>
        <dbReference type="Proteomes" id="UP000800035"/>
    </source>
</evidence>
<dbReference type="AlphaFoldDB" id="A0A6A5THK5"/>
<protein>
    <submittedName>
        <fullName evidence="1">Uncharacterized protein</fullName>
    </submittedName>
</protein>